<protein>
    <recommendedName>
        <fullName evidence="2">S-layer protein C-terminal domain-containing protein</fullName>
    </recommendedName>
</protein>
<sequence length="258" mass="28407">MKKFAKYMGITVLTLLAVGPIAMPTINTESEMTVEAADNNVKSYGDFNIDVANNGPAYLYFYAKAGNNEVKVGTKSLVYADKIGEISTVDAPVLDGYVPNYNKVSFLRTPTGYSLLTNLYYTKNDASSVTSIQAPASSVALTFELFDDSAVYDNNGMATSTTLPGASSWSVDKEMTINGITYYHVGGNEWLKGSDGLEIHIRDNIVDTVKLTDLYTIKGKKITNRALGAYTKWYSDRYATINGVTYYRVATNEWVHPY</sequence>
<evidence type="ECO:0000256" key="1">
    <source>
        <dbReference type="SAM" id="SignalP"/>
    </source>
</evidence>
<feature type="signal peptide" evidence="1">
    <location>
        <begin position="1"/>
        <end position="24"/>
    </location>
</feature>
<evidence type="ECO:0000313" key="4">
    <source>
        <dbReference type="Proteomes" id="UP000295257"/>
    </source>
</evidence>
<feature type="chain" id="PRO_5020654393" description="S-layer protein C-terminal domain-containing protein" evidence="1">
    <location>
        <begin position="25"/>
        <end position="258"/>
    </location>
</feature>
<gene>
    <name evidence="3" type="ORF">C5L30_000936</name>
</gene>
<dbReference type="Proteomes" id="UP000295257">
    <property type="component" value="Unassembled WGS sequence"/>
</dbReference>
<proteinExistence type="predicted"/>
<dbReference type="EMBL" id="PUFN01000015">
    <property type="protein sequence ID" value="TDG72752.1"/>
    <property type="molecule type" value="Genomic_DNA"/>
</dbReference>
<name>A0A4R5NFP5_9LACO</name>
<feature type="domain" description="S-layer protein C-terminal" evidence="2">
    <location>
        <begin position="212"/>
        <end position="255"/>
    </location>
</feature>
<dbReference type="AlphaFoldDB" id="A0A4R5NFP5"/>
<dbReference type="Pfam" id="PF03217">
    <property type="entry name" value="SlpA"/>
    <property type="match status" value="2"/>
</dbReference>
<reference evidence="3 4" key="1">
    <citation type="journal article" date="2019" name="Appl. Microbiol. Biotechnol.">
        <title>Uncovering carbohydrate metabolism through a genotype-phenotype association study of 56 lactic acid bacteria genomes.</title>
        <authorList>
            <person name="Buron-Moles G."/>
            <person name="Chailyan A."/>
            <person name="Dolejs I."/>
            <person name="Forster J."/>
            <person name="Miks M.H."/>
        </authorList>
    </citation>
    <scope>NUCLEOTIDE SEQUENCE [LARGE SCALE GENOMIC DNA]</scope>
    <source>
        <strain evidence="3 4">ATCC 29644</strain>
    </source>
</reference>
<dbReference type="InterPro" id="IPR024968">
    <property type="entry name" value="SlpA_C_lactobacillus"/>
</dbReference>
<dbReference type="RefSeq" id="WP_010020214.1">
    <property type="nucleotide sequence ID" value="NZ_CAJJMR010000063.1"/>
</dbReference>
<feature type="domain" description="S-layer protein C-terminal" evidence="2">
    <location>
        <begin position="145"/>
        <end position="191"/>
    </location>
</feature>
<evidence type="ECO:0000313" key="3">
    <source>
        <dbReference type="EMBL" id="TDG72752.1"/>
    </source>
</evidence>
<organism evidence="3 4">
    <name type="scientific">Companilactobacillus farciminis</name>
    <dbReference type="NCBI Taxonomy" id="1612"/>
    <lineage>
        <taxon>Bacteria</taxon>
        <taxon>Bacillati</taxon>
        <taxon>Bacillota</taxon>
        <taxon>Bacilli</taxon>
        <taxon>Lactobacillales</taxon>
        <taxon>Lactobacillaceae</taxon>
        <taxon>Companilactobacillus</taxon>
    </lineage>
</organism>
<keyword evidence="4" id="KW-1185">Reference proteome</keyword>
<comment type="caution">
    <text evidence="3">The sequence shown here is derived from an EMBL/GenBank/DDBJ whole genome shotgun (WGS) entry which is preliminary data.</text>
</comment>
<keyword evidence="1" id="KW-0732">Signal</keyword>
<dbReference type="STRING" id="1612.ABB44_11475"/>
<evidence type="ECO:0000259" key="2">
    <source>
        <dbReference type="Pfam" id="PF03217"/>
    </source>
</evidence>
<accession>A0A4R5NFP5</accession>